<evidence type="ECO:0000256" key="1">
    <source>
        <dbReference type="SAM" id="Phobius"/>
    </source>
</evidence>
<keyword evidence="1" id="KW-1133">Transmembrane helix</keyword>
<sequence>MKVPHVLIALLIAAVIGVSIFGYLASRAIHRESADPAAALQRFEAARDSISALGPLLKLSDEEGVEAVEPPPETQTKHKLSQIKFLAYEVKEEKLTQGAVPFWFYRLKGPAFSFGLSDSRFDIEKLGLTTDDLERFGPAVIIDETMQSGDRILVWTE</sequence>
<protein>
    <submittedName>
        <fullName evidence="2">Uncharacterized protein</fullName>
    </submittedName>
</protein>
<evidence type="ECO:0000313" key="2">
    <source>
        <dbReference type="EMBL" id="NNF08407.1"/>
    </source>
</evidence>
<gene>
    <name evidence="2" type="ORF">HKN21_16725</name>
</gene>
<keyword evidence="1" id="KW-0472">Membrane</keyword>
<dbReference type="EMBL" id="JABDJR010000672">
    <property type="protein sequence ID" value="NNF08407.1"/>
    <property type="molecule type" value="Genomic_DNA"/>
</dbReference>
<organism evidence="2 3">
    <name type="scientific">Eiseniibacteriota bacterium</name>
    <dbReference type="NCBI Taxonomy" id="2212470"/>
    <lineage>
        <taxon>Bacteria</taxon>
        <taxon>Candidatus Eiseniibacteriota</taxon>
    </lineage>
</organism>
<reference evidence="2 3" key="1">
    <citation type="submission" date="2020-03" db="EMBL/GenBank/DDBJ databases">
        <title>Metabolic flexibility allows generalist bacteria to become dominant in a frequently disturbed ecosystem.</title>
        <authorList>
            <person name="Chen Y.-J."/>
            <person name="Leung P.M."/>
            <person name="Bay S.K."/>
            <person name="Hugenholtz P."/>
            <person name="Kessler A.J."/>
            <person name="Shelley G."/>
            <person name="Waite D.W."/>
            <person name="Cook P.L."/>
            <person name="Greening C."/>
        </authorList>
    </citation>
    <scope>NUCLEOTIDE SEQUENCE [LARGE SCALE GENOMIC DNA]</scope>
    <source>
        <strain evidence="2">SS_bin_28</strain>
    </source>
</reference>
<dbReference type="AlphaFoldDB" id="A0A7Y2H435"/>
<feature type="transmembrane region" description="Helical" evidence="1">
    <location>
        <begin position="6"/>
        <end position="25"/>
    </location>
</feature>
<proteinExistence type="predicted"/>
<comment type="caution">
    <text evidence="2">The sequence shown here is derived from an EMBL/GenBank/DDBJ whole genome shotgun (WGS) entry which is preliminary data.</text>
</comment>
<keyword evidence="1" id="KW-0812">Transmembrane</keyword>
<name>A0A7Y2H435_UNCEI</name>
<accession>A0A7Y2H435</accession>
<dbReference type="Proteomes" id="UP000547674">
    <property type="component" value="Unassembled WGS sequence"/>
</dbReference>
<evidence type="ECO:0000313" key="3">
    <source>
        <dbReference type="Proteomes" id="UP000547674"/>
    </source>
</evidence>